<comment type="caution">
    <text evidence="1">The sequence shown here is derived from an EMBL/GenBank/DDBJ whole genome shotgun (WGS) entry which is preliminary data.</text>
</comment>
<sequence length="41" mass="4405">MTAELNDAGELIGIEIINASSFIRDSILESTQGKILNLSVQ</sequence>
<reference evidence="2" key="1">
    <citation type="journal article" date="2021" name="Science">
        <title>Hunting the eagle killer: A cyanobacterial neurotoxin causes vacuolar myelinopathy.</title>
        <authorList>
            <person name="Breinlinger S."/>
            <person name="Phillips T.J."/>
            <person name="Haram B.N."/>
            <person name="Mares J."/>
            <person name="Martinez Yerena J.A."/>
            <person name="Hrouzek P."/>
            <person name="Sobotka R."/>
            <person name="Henderson W.M."/>
            <person name="Schmieder P."/>
            <person name="Williams S.M."/>
            <person name="Lauderdale J.D."/>
            <person name="Wilde H.D."/>
            <person name="Gerrin W."/>
            <person name="Kust A."/>
            <person name="Washington J.W."/>
            <person name="Wagner C."/>
            <person name="Geier B."/>
            <person name="Liebeke M."/>
            <person name="Enke H."/>
            <person name="Niedermeyer T.H.J."/>
            <person name="Wilde S.B."/>
        </authorList>
    </citation>
    <scope>NUCLEOTIDE SEQUENCE [LARGE SCALE GENOMIC DNA]</scope>
    <source>
        <strain evidence="2">Thurmond2011</strain>
    </source>
</reference>
<evidence type="ECO:0008006" key="3">
    <source>
        <dbReference type="Google" id="ProtNLM"/>
    </source>
</evidence>
<keyword evidence="2" id="KW-1185">Reference proteome</keyword>
<dbReference type="AlphaFoldDB" id="A0AAP5I2L2"/>
<organism evidence="1 2">
    <name type="scientific">Aetokthonos hydrillicola Thurmond2011</name>
    <dbReference type="NCBI Taxonomy" id="2712845"/>
    <lineage>
        <taxon>Bacteria</taxon>
        <taxon>Bacillati</taxon>
        <taxon>Cyanobacteriota</taxon>
        <taxon>Cyanophyceae</taxon>
        <taxon>Nostocales</taxon>
        <taxon>Hapalosiphonaceae</taxon>
        <taxon>Aetokthonos</taxon>
    </lineage>
</organism>
<dbReference type="EMBL" id="JAALHA020000001">
    <property type="protein sequence ID" value="MDR9893545.1"/>
    <property type="molecule type" value="Genomic_DNA"/>
</dbReference>
<protein>
    <recommendedName>
        <fullName evidence="3">DUF2283 domain-containing protein</fullName>
    </recommendedName>
</protein>
<accession>A0AAP5I2L2</accession>
<evidence type="ECO:0000313" key="1">
    <source>
        <dbReference type="EMBL" id="MDR9893545.1"/>
    </source>
</evidence>
<name>A0AAP5I2L2_9CYAN</name>
<gene>
    <name evidence="1" type="ORF">G7B40_002960</name>
</gene>
<proteinExistence type="predicted"/>
<dbReference type="Proteomes" id="UP000667802">
    <property type="component" value="Unassembled WGS sequence"/>
</dbReference>
<evidence type="ECO:0000313" key="2">
    <source>
        <dbReference type="Proteomes" id="UP000667802"/>
    </source>
</evidence>